<feature type="transmembrane region" description="Helical" evidence="9">
    <location>
        <begin position="212"/>
        <end position="234"/>
    </location>
</feature>
<evidence type="ECO:0008006" key="12">
    <source>
        <dbReference type="Google" id="ProtNLM"/>
    </source>
</evidence>
<reference evidence="10 11" key="1">
    <citation type="submission" date="2009-01" db="EMBL/GenBank/DDBJ databases">
        <authorList>
            <person name="Fulton L."/>
            <person name="Clifton S."/>
            <person name="Chinwalla A.T."/>
            <person name="Mitreva M."/>
            <person name="Sodergren E."/>
            <person name="Weinstock G."/>
            <person name="Clifton S."/>
            <person name="Dooling D.J."/>
            <person name="Fulton B."/>
            <person name="Minx P."/>
            <person name="Pepin K.H."/>
            <person name="Johnson M."/>
            <person name="Bhonagiri V."/>
            <person name="Nash W.E."/>
            <person name="Mardis E.R."/>
            <person name="Wilson R.K."/>
        </authorList>
    </citation>
    <scope>NUCLEOTIDE SEQUENCE [LARGE SCALE GENOMIC DNA]</scope>
    <source>
        <strain evidence="10 11">ATCC 33806</strain>
    </source>
</reference>
<keyword evidence="6 9" id="KW-0472">Membrane</keyword>
<evidence type="ECO:0000256" key="9">
    <source>
        <dbReference type="SAM" id="Phobius"/>
    </source>
</evidence>
<evidence type="ECO:0000256" key="6">
    <source>
        <dbReference type="ARBA" id="ARBA00023136"/>
    </source>
</evidence>
<feature type="transmembrane region" description="Helical" evidence="9">
    <location>
        <begin position="143"/>
        <end position="163"/>
    </location>
</feature>
<keyword evidence="5 9" id="KW-1133">Transmembrane helix</keyword>
<evidence type="ECO:0000313" key="11">
    <source>
        <dbReference type="Proteomes" id="UP000006247"/>
    </source>
</evidence>
<dbReference type="InterPro" id="IPR016570">
    <property type="entry name" value="UCP010361"/>
</dbReference>
<evidence type="ECO:0000256" key="3">
    <source>
        <dbReference type="ARBA" id="ARBA00022679"/>
    </source>
</evidence>
<keyword evidence="4 9" id="KW-0812">Transmembrane</keyword>
<dbReference type="InterPro" id="IPR018584">
    <property type="entry name" value="GT87"/>
</dbReference>
<dbReference type="Pfam" id="PF09594">
    <property type="entry name" value="GT87"/>
    <property type="match status" value="1"/>
</dbReference>
<evidence type="ECO:0000313" key="10">
    <source>
        <dbReference type="EMBL" id="EEG28385.1"/>
    </source>
</evidence>
<feature type="transmembrane region" description="Helical" evidence="9">
    <location>
        <begin position="392"/>
        <end position="419"/>
    </location>
</feature>
<evidence type="ECO:0000256" key="8">
    <source>
        <dbReference type="SAM" id="MobiDB-lite"/>
    </source>
</evidence>
<dbReference type="EMBL" id="ACEB01000001">
    <property type="protein sequence ID" value="EEG28385.1"/>
    <property type="molecule type" value="Genomic_DNA"/>
</dbReference>
<feature type="transmembrane region" description="Helical" evidence="9">
    <location>
        <begin position="40"/>
        <end position="60"/>
    </location>
</feature>
<comment type="subcellular location">
    <subcellularLocation>
        <location evidence="1">Cell membrane</location>
        <topology evidence="1">Multi-pass membrane protein</topology>
    </subcellularLocation>
</comment>
<proteinExistence type="inferred from homology"/>
<feature type="transmembrane region" description="Helical" evidence="9">
    <location>
        <begin position="170"/>
        <end position="192"/>
    </location>
</feature>
<dbReference type="GO" id="GO:0016758">
    <property type="term" value="F:hexosyltransferase activity"/>
    <property type="evidence" value="ECO:0007669"/>
    <property type="project" value="InterPro"/>
</dbReference>
<gene>
    <name evidence="10" type="ORF">CORMATOL_00037</name>
</gene>
<feature type="transmembrane region" description="Helical" evidence="9">
    <location>
        <begin position="439"/>
        <end position="456"/>
    </location>
</feature>
<evidence type="ECO:0000256" key="1">
    <source>
        <dbReference type="ARBA" id="ARBA00004651"/>
    </source>
</evidence>
<dbReference type="GO" id="GO:0005886">
    <property type="term" value="C:plasma membrane"/>
    <property type="evidence" value="ECO:0007669"/>
    <property type="project" value="UniProtKB-SubCell"/>
</dbReference>
<evidence type="ECO:0000256" key="5">
    <source>
        <dbReference type="ARBA" id="ARBA00022989"/>
    </source>
</evidence>
<feature type="transmembrane region" description="Helical" evidence="9">
    <location>
        <begin position="287"/>
        <end position="307"/>
    </location>
</feature>
<comment type="caution">
    <text evidence="10">The sequence shown here is derived from an EMBL/GenBank/DDBJ whole genome shotgun (WGS) entry which is preliminary data.</text>
</comment>
<name>C0DZ99_9CORY</name>
<protein>
    <recommendedName>
        <fullName evidence="12">DUF2029 domain-containing protein</fullName>
    </recommendedName>
</protein>
<feature type="transmembrane region" description="Helical" evidence="9">
    <location>
        <begin position="241"/>
        <end position="267"/>
    </location>
</feature>
<feature type="compositionally biased region" description="Polar residues" evidence="8">
    <location>
        <begin position="500"/>
        <end position="515"/>
    </location>
</feature>
<dbReference type="Proteomes" id="UP000006247">
    <property type="component" value="Unassembled WGS sequence"/>
</dbReference>
<dbReference type="AlphaFoldDB" id="C0DZ99"/>
<evidence type="ECO:0000256" key="4">
    <source>
        <dbReference type="ARBA" id="ARBA00022692"/>
    </source>
</evidence>
<evidence type="ECO:0000256" key="2">
    <source>
        <dbReference type="ARBA" id="ARBA00022475"/>
    </source>
</evidence>
<dbReference type="PIRSF" id="PIRSF010361">
    <property type="entry name" value="UCP010361"/>
    <property type="match status" value="1"/>
</dbReference>
<organism evidence="10 11">
    <name type="scientific">Corynebacterium matruchotii ATCC 33806</name>
    <dbReference type="NCBI Taxonomy" id="566549"/>
    <lineage>
        <taxon>Bacteria</taxon>
        <taxon>Bacillati</taxon>
        <taxon>Actinomycetota</taxon>
        <taxon>Actinomycetes</taxon>
        <taxon>Mycobacteriales</taxon>
        <taxon>Corynebacteriaceae</taxon>
        <taxon>Corynebacterium</taxon>
    </lineage>
</organism>
<sequence>MNATVHNRYSPAVEEPMAAGFIEFIGGKLGRYAQVGTQRYWTPLRVLLMFAVIFLGLAYLSKAYCLESVLPGAGLSGAGSAGSSGGAGATTGAGEALLNWSGNRQYTAACYSDTIAGYTQFSYNFPYNVPVADAPKSPVLSTLFGWIMYWISAMVGVVVRLVGLQIAPPVVYFAVTAVTLSILWMITVRIMVDLTGSRVWDTLLLTCSPVVIVHAFTHWEILSITTVVGALWCLSRQHFGYAGVFIGLGISAQIWPVFLLLALYIIAGRNDQWWETLRCTEFTILSWAAINIPVAVLFPHTWFRYFVDVYLQMWDWQSGFALLIRETNWLGFDRATTLNLVTVGMFSVLLVMIIAVIAQSPSTPGVPEVTLLLLVAWLLSTKEWSSQFSLWLVPIIVLAVPKWRLVFAWGAVEAVLWYVQALHMLGKDHLGLPGGMLDFMLIIRGGLLLMLVWVMLRDNIPHIPKTRRRAYRKHTWTAPQSPQWEASLWDFSASADRSPATCTTSRRSSPGDSSP</sequence>
<feature type="region of interest" description="Disordered" evidence="8">
    <location>
        <begin position="495"/>
        <end position="515"/>
    </location>
</feature>
<keyword evidence="3" id="KW-0808">Transferase</keyword>
<feature type="transmembrane region" description="Helical" evidence="9">
    <location>
        <begin position="338"/>
        <end position="358"/>
    </location>
</feature>
<accession>C0DZ99</accession>
<comment type="similarity">
    <text evidence="7">Belongs to the glycosyltransferase 87 family.</text>
</comment>
<feature type="transmembrane region" description="Helical" evidence="9">
    <location>
        <begin position="364"/>
        <end position="380"/>
    </location>
</feature>
<dbReference type="HOGENOM" id="CLU_028876_1_0_11"/>
<evidence type="ECO:0000256" key="7">
    <source>
        <dbReference type="ARBA" id="ARBA00024033"/>
    </source>
</evidence>
<keyword evidence="2" id="KW-1003">Cell membrane</keyword>